<keyword evidence="1" id="KW-0732">Signal</keyword>
<reference evidence="4" key="1">
    <citation type="journal article" date="2019" name="Int. J. Syst. Evol. Microbiol.">
        <title>The Global Catalogue of Microorganisms (GCM) 10K type strain sequencing project: providing services to taxonomists for standard genome sequencing and annotation.</title>
        <authorList>
            <consortium name="The Broad Institute Genomics Platform"/>
            <consortium name="The Broad Institute Genome Sequencing Center for Infectious Disease"/>
            <person name="Wu L."/>
            <person name="Ma J."/>
        </authorList>
    </citation>
    <scope>NUCLEOTIDE SEQUENCE [LARGE SCALE GENOMIC DNA]</scope>
    <source>
        <strain evidence="4">KCTC 52640</strain>
    </source>
</reference>
<feature type="signal peptide" evidence="1">
    <location>
        <begin position="1"/>
        <end position="23"/>
    </location>
</feature>
<sequence length="150" mass="16079">MKTRQFAITMVLAGSVFSVPALGQPQDESGLASLDANSDGVISRQEAANAQVKVFHRLDGNSDGVLGADELKASQPQPDADADRRVKRARAKALDQWFSNLDTDAGGTISLAEYQAGMTPYFDRLDTNGDGVIDGRELKSAYGSDRNDSR</sequence>
<evidence type="ECO:0000313" key="4">
    <source>
        <dbReference type="Proteomes" id="UP001595462"/>
    </source>
</evidence>
<dbReference type="InterPro" id="IPR002048">
    <property type="entry name" value="EF_hand_dom"/>
</dbReference>
<evidence type="ECO:0000259" key="2">
    <source>
        <dbReference type="PROSITE" id="PS50222"/>
    </source>
</evidence>
<dbReference type="SUPFAM" id="SSF47473">
    <property type="entry name" value="EF-hand"/>
    <property type="match status" value="1"/>
</dbReference>
<protein>
    <submittedName>
        <fullName evidence="3">EF-hand domain-containing protein</fullName>
    </submittedName>
</protein>
<comment type="caution">
    <text evidence="3">The sequence shown here is derived from an EMBL/GenBank/DDBJ whole genome shotgun (WGS) entry which is preliminary data.</text>
</comment>
<evidence type="ECO:0000313" key="3">
    <source>
        <dbReference type="EMBL" id="MFC3105583.1"/>
    </source>
</evidence>
<name>A0ABV7EUP7_9GAMM</name>
<dbReference type="Pfam" id="PF13202">
    <property type="entry name" value="EF-hand_5"/>
    <property type="match status" value="2"/>
</dbReference>
<dbReference type="PROSITE" id="PS00018">
    <property type="entry name" value="EF_HAND_1"/>
    <property type="match status" value="2"/>
</dbReference>
<dbReference type="InterPro" id="IPR011992">
    <property type="entry name" value="EF-hand-dom_pair"/>
</dbReference>
<dbReference type="InterPro" id="IPR018247">
    <property type="entry name" value="EF_Hand_1_Ca_BS"/>
</dbReference>
<feature type="domain" description="EF-hand" evidence="2">
    <location>
        <begin position="89"/>
        <end position="124"/>
    </location>
</feature>
<dbReference type="RefSeq" id="WP_380691120.1">
    <property type="nucleotide sequence ID" value="NZ_JBHRSS010000008.1"/>
</dbReference>
<dbReference type="Proteomes" id="UP001595462">
    <property type="component" value="Unassembled WGS sequence"/>
</dbReference>
<keyword evidence="4" id="KW-1185">Reference proteome</keyword>
<proteinExistence type="predicted"/>
<dbReference type="Gene3D" id="1.10.238.10">
    <property type="entry name" value="EF-hand"/>
    <property type="match status" value="2"/>
</dbReference>
<accession>A0ABV7EUP7</accession>
<dbReference type="PROSITE" id="PS50222">
    <property type="entry name" value="EF_HAND_2"/>
    <property type="match status" value="1"/>
</dbReference>
<organism evidence="3 4">
    <name type="scientific">Salinisphaera aquimarina</name>
    <dbReference type="NCBI Taxonomy" id="2094031"/>
    <lineage>
        <taxon>Bacteria</taxon>
        <taxon>Pseudomonadati</taxon>
        <taxon>Pseudomonadota</taxon>
        <taxon>Gammaproteobacteria</taxon>
        <taxon>Salinisphaerales</taxon>
        <taxon>Salinisphaeraceae</taxon>
        <taxon>Salinisphaera</taxon>
    </lineage>
</organism>
<evidence type="ECO:0000256" key="1">
    <source>
        <dbReference type="SAM" id="SignalP"/>
    </source>
</evidence>
<feature type="chain" id="PRO_5045298156" evidence="1">
    <location>
        <begin position="24"/>
        <end position="150"/>
    </location>
</feature>
<dbReference type="Pfam" id="PF13499">
    <property type="entry name" value="EF-hand_7"/>
    <property type="match status" value="1"/>
</dbReference>
<gene>
    <name evidence="3" type="ORF">ACFOSU_17055</name>
</gene>
<dbReference type="EMBL" id="JBHRSS010000008">
    <property type="protein sequence ID" value="MFC3105583.1"/>
    <property type="molecule type" value="Genomic_DNA"/>
</dbReference>